<keyword evidence="2 4" id="KW-0658">Purine biosynthesis</keyword>
<keyword evidence="1 4" id="KW-0547">Nucleotide-binding</keyword>
<comment type="function">
    <text evidence="5">Catalyzes the ATP-dependent conversion of 5-aminoimidazole ribonucleotide (AIR) and HCO(3)- to N5-carboxyaminoimidazole ribonucleotide (N5-CAIR).</text>
</comment>
<dbReference type="Pfam" id="PF02222">
    <property type="entry name" value="ATP-grasp"/>
    <property type="match status" value="1"/>
</dbReference>
<dbReference type="NCBIfam" id="NF004679">
    <property type="entry name" value="PRK06019.1-5"/>
    <property type="match status" value="1"/>
</dbReference>
<keyword evidence="7" id="KW-0456">Lyase</keyword>
<feature type="binding site" evidence="4">
    <location>
        <position position="146"/>
    </location>
    <ligand>
        <name>ATP</name>
        <dbReference type="ChEBI" id="CHEBI:30616"/>
    </ligand>
</feature>
<dbReference type="InterPro" id="IPR011054">
    <property type="entry name" value="Rudment_hybrid_motif"/>
</dbReference>
<evidence type="ECO:0000313" key="8">
    <source>
        <dbReference type="Proteomes" id="UP000740754"/>
    </source>
</evidence>
<dbReference type="Pfam" id="PF17769">
    <property type="entry name" value="PurK_C"/>
    <property type="match status" value="1"/>
</dbReference>
<dbReference type="InterPro" id="IPR016185">
    <property type="entry name" value="PreATP-grasp_dom_sf"/>
</dbReference>
<dbReference type="HAMAP" id="MF_01928">
    <property type="entry name" value="PurK"/>
    <property type="match status" value="1"/>
</dbReference>
<name>A0ABX1I9D8_9GAMM</name>
<evidence type="ECO:0000256" key="4">
    <source>
        <dbReference type="HAMAP-Rule" id="MF_01928"/>
    </source>
</evidence>
<evidence type="ECO:0000259" key="6">
    <source>
        <dbReference type="PROSITE" id="PS50975"/>
    </source>
</evidence>
<dbReference type="SUPFAM" id="SSF51246">
    <property type="entry name" value="Rudiment single hybrid motif"/>
    <property type="match status" value="1"/>
</dbReference>
<evidence type="ECO:0000313" key="7">
    <source>
        <dbReference type="EMBL" id="NKN32751.1"/>
    </source>
</evidence>
<dbReference type="InterPro" id="IPR013815">
    <property type="entry name" value="ATP_grasp_subdomain_1"/>
</dbReference>
<dbReference type="InterPro" id="IPR054350">
    <property type="entry name" value="PurT/PurK_preATP-grasp"/>
</dbReference>
<dbReference type="InterPro" id="IPR003135">
    <property type="entry name" value="ATP-grasp_carboxylate-amine"/>
</dbReference>
<comment type="function">
    <text evidence="4">Catalyzes the ATP-dependent conversion of 5-aminoimidazole ribonucleotide (AIR) and HCO(3)(-) to N5-carboxyaminoimidazole ribonucleotide (N5-CAIR).</text>
</comment>
<protein>
    <recommendedName>
        <fullName evidence="4 5">N5-carboxyaminoimidazole ribonucleotide synthase</fullName>
        <shortName evidence="4 5">N5-CAIR synthase</shortName>
        <ecNumber evidence="4 5">6.3.4.18</ecNumber>
    </recommendedName>
    <alternativeName>
        <fullName evidence="4 5">5-(carboxyamino)imidazole ribonucleotide synthetase</fullName>
    </alternativeName>
</protein>
<accession>A0ABX1I9D8</accession>
<gene>
    <name evidence="4 5 7" type="primary">purK</name>
    <name evidence="7" type="ORF">HF203_05895</name>
</gene>
<dbReference type="InterPro" id="IPR040686">
    <property type="entry name" value="PurK_C"/>
</dbReference>
<dbReference type="RefSeq" id="WP_168667590.1">
    <property type="nucleotide sequence ID" value="NZ_JAAXKX010000005.1"/>
</dbReference>
<proteinExistence type="inferred from homology"/>
<feature type="binding site" evidence="4">
    <location>
        <position position="185"/>
    </location>
    <ligand>
        <name>ATP</name>
        <dbReference type="ChEBI" id="CHEBI:30616"/>
    </ligand>
</feature>
<dbReference type="Gene3D" id="3.30.1490.20">
    <property type="entry name" value="ATP-grasp fold, A domain"/>
    <property type="match status" value="1"/>
</dbReference>
<comment type="pathway">
    <text evidence="4 5">Purine metabolism; IMP biosynthesis via de novo pathway; 5-amino-1-(5-phospho-D-ribosyl)imidazole-4-carboxylate from 5-amino-1-(5-phospho-D-ribosyl)imidazole (N5-CAIR route): step 1/2.</text>
</comment>
<dbReference type="EC" id="6.3.4.18" evidence="4 5"/>
<evidence type="ECO:0000256" key="2">
    <source>
        <dbReference type="ARBA" id="ARBA00022755"/>
    </source>
</evidence>
<comment type="subunit">
    <text evidence="4 5">Homodimer.</text>
</comment>
<dbReference type="Proteomes" id="UP000740754">
    <property type="component" value="Unassembled WGS sequence"/>
</dbReference>
<comment type="caution">
    <text evidence="7">The sequence shown here is derived from an EMBL/GenBank/DDBJ whole genome shotgun (WGS) entry which is preliminary data.</text>
</comment>
<dbReference type="Pfam" id="PF22660">
    <property type="entry name" value="RS_preATP-grasp-like"/>
    <property type="match status" value="1"/>
</dbReference>
<evidence type="ECO:0000256" key="5">
    <source>
        <dbReference type="RuleBase" id="RU361200"/>
    </source>
</evidence>
<sequence>MDRFSLPIARIGIVGGGQLGRMMAKAAKRIGCTCVVLDPQPNSPAAQIAGQQIVGHYHDPAKLRELAEASDVLTFDIEDIGTETLIELEQEGHAIYPAPGVLALIQDKLTQKQALEAAGIPTAAFEPMPEPTAEAFAAFGYPLVQKARRGGYDGRGVSILKGPEDFERHLPVPSLVERFVPASKEVAVLVARGRDGECRCYPPVEMCFRAGENVLDLLLAPAAISETEAEAARALAVRTVEALGGIGVFGVEMFLTEDGSLLVNEVAPRTHNSGHHTIEACVTDQFEQHLRAVVGLPLGTTDQLVPAAMINLLGAPGYRGRPVISGMAEALAIPGVCVHLYGKAHTSPFRKMGHVTVLDTDIEQAREKALRVRELIEITGEEQA</sequence>
<dbReference type="SUPFAM" id="SSF52440">
    <property type="entry name" value="PreATP-grasp domain"/>
    <property type="match status" value="1"/>
</dbReference>
<dbReference type="GO" id="GO:0034028">
    <property type="term" value="F:5-(carboxyamino)imidazole ribonucleotide synthase activity"/>
    <property type="evidence" value="ECO:0007669"/>
    <property type="project" value="UniProtKB-EC"/>
</dbReference>
<dbReference type="SUPFAM" id="SSF56059">
    <property type="entry name" value="Glutathione synthetase ATP-binding domain-like"/>
    <property type="match status" value="1"/>
</dbReference>
<comment type="similarity">
    <text evidence="4 5">Belongs to the PurK/PurT family.</text>
</comment>
<dbReference type="NCBIfam" id="TIGR01161">
    <property type="entry name" value="purK"/>
    <property type="match status" value="1"/>
</dbReference>
<feature type="domain" description="ATP-grasp" evidence="6">
    <location>
        <begin position="112"/>
        <end position="294"/>
    </location>
</feature>
<evidence type="ECO:0000256" key="1">
    <source>
        <dbReference type="ARBA" id="ARBA00022741"/>
    </source>
</evidence>
<dbReference type="InterPro" id="IPR011761">
    <property type="entry name" value="ATP-grasp"/>
</dbReference>
<feature type="binding site" evidence="4">
    <location>
        <begin position="264"/>
        <end position="265"/>
    </location>
    <ligand>
        <name>ATP</name>
        <dbReference type="ChEBI" id="CHEBI:30616"/>
    </ligand>
</feature>
<reference evidence="7 8" key="1">
    <citation type="submission" date="2020-04" db="EMBL/GenBank/DDBJ databases">
        <title>Draft Whole-Genome sequence of Marichromatium bheemlicum DSM 18632, type strain.</title>
        <authorList>
            <person name="Kyndt J.A."/>
            <person name="Meyer T.E."/>
        </authorList>
    </citation>
    <scope>NUCLEOTIDE SEQUENCE [LARGE SCALE GENOMIC DNA]</scope>
    <source>
        <strain evidence="7 8">DSM 18632</strain>
    </source>
</reference>
<feature type="binding site" evidence="4">
    <location>
        <position position="108"/>
    </location>
    <ligand>
        <name>ATP</name>
        <dbReference type="ChEBI" id="CHEBI:30616"/>
    </ligand>
</feature>
<dbReference type="GO" id="GO:0004638">
    <property type="term" value="F:phosphoribosylaminoimidazole carboxylase activity"/>
    <property type="evidence" value="ECO:0007669"/>
    <property type="project" value="UniProtKB-EC"/>
</dbReference>
<dbReference type="Gene3D" id="3.40.50.20">
    <property type="match status" value="1"/>
</dbReference>
<dbReference type="PANTHER" id="PTHR11609">
    <property type="entry name" value="PURINE BIOSYNTHESIS PROTEIN 6/7, PUR6/7"/>
    <property type="match status" value="1"/>
</dbReference>
<dbReference type="PROSITE" id="PS50975">
    <property type="entry name" value="ATP_GRASP"/>
    <property type="match status" value="1"/>
</dbReference>
<comment type="caution">
    <text evidence="4">Lacks conserved residue(s) required for the propagation of feature annotation.</text>
</comment>
<dbReference type="EMBL" id="JAAXKX010000005">
    <property type="protein sequence ID" value="NKN32751.1"/>
    <property type="molecule type" value="Genomic_DNA"/>
</dbReference>
<dbReference type="PANTHER" id="PTHR11609:SF5">
    <property type="entry name" value="PHOSPHORIBOSYLAMINOIMIDAZOLE CARBOXYLASE"/>
    <property type="match status" value="1"/>
</dbReference>
<keyword evidence="8" id="KW-1185">Reference proteome</keyword>
<organism evidence="7 8">
    <name type="scientific">Marichromatium bheemlicum</name>
    <dbReference type="NCBI Taxonomy" id="365339"/>
    <lineage>
        <taxon>Bacteria</taxon>
        <taxon>Pseudomonadati</taxon>
        <taxon>Pseudomonadota</taxon>
        <taxon>Gammaproteobacteria</taxon>
        <taxon>Chromatiales</taxon>
        <taxon>Chromatiaceae</taxon>
        <taxon>Marichromatium</taxon>
    </lineage>
</organism>
<feature type="binding site" evidence="4">
    <location>
        <begin position="177"/>
        <end position="180"/>
    </location>
    <ligand>
        <name>ATP</name>
        <dbReference type="ChEBI" id="CHEBI:30616"/>
    </ligand>
</feature>
<keyword evidence="4 5" id="KW-0436">Ligase</keyword>
<evidence type="ECO:0000256" key="3">
    <source>
        <dbReference type="ARBA" id="ARBA00022840"/>
    </source>
</evidence>
<dbReference type="InterPro" id="IPR005875">
    <property type="entry name" value="PurK"/>
</dbReference>
<comment type="catalytic activity">
    <reaction evidence="4 5">
        <text>5-amino-1-(5-phospho-beta-D-ribosyl)imidazole + hydrogencarbonate + ATP = 5-carboxyamino-1-(5-phospho-D-ribosyl)imidazole + ADP + phosphate + 2 H(+)</text>
        <dbReference type="Rhea" id="RHEA:19317"/>
        <dbReference type="ChEBI" id="CHEBI:15378"/>
        <dbReference type="ChEBI" id="CHEBI:17544"/>
        <dbReference type="ChEBI" id="CHEBI:30616"/>
        <dbReference type="ChEBI" id="CHEBI:43474"/>
        <dbReference type="ChEBI" id="CHEBI:58730"/>
        <dbReference type="ChEBI" id="CHEBI:137981"/>
        <dbReference type="ChEBI" id="CHEBI:456216"/>
        <dbReference type="EC" id="6.3.4.18"/>
    </reaction>
</comment>
<keyword evidence="3 4" id="KW-0067">ATP-binding</keyword>
<dbReference type="Gene3D" id="3.30.470.20">
    <property type="entry name" value="ATP-grasp fold, B domain"/>
    <property type="match status" value="1"/>
</dbReference>